<dbReference type="EMBL" id="FOTG01000003">
    <property type="protein sequence ID" value="SFL16249.1"/>
    <property type="molecule type" value="Genomic_DNA"/>
</dbReference>
<dbReference type="EMBL" id="AUZH01000026">
    <property type="protein sequence ID" value="KFN87418.1"/>
    <property type="molecule type" value="Genomic_DNA"/>
</dbReference>
<reference evidence="2 4" key="2">
    <citation type="submission" date="2016-10" db="EMBL/GenBank/DDBJ databases">
        <authorList>
            <person name="Varghese N."/>
            <person name="Submissions S."/>
        </authorList>
    </citation>
    <scope>NUCLEOTIDE SEQUENCE [LARGE SCALE GENOMIC DNA]</scope>
    <source>
        <strain evidence="2 4">JB1</strain>
    </source>
</reference>
<accession>A0A091CAU0</accession>
<protein>
    <submittedName>
        <fullName evidence="1">Uncharacterized protein</fullName>
    </submittedName>
</protein>
<evidence type="ECO:0000313" key="2">
    <source>
        <dbReference type="EMBL" id="SFL16249.1"/>
    </source>
</evidence>
<dbReference type="AlphaFoldDB" id="A0A091CAU0"/>
<evidence type="ECO:0000313" key="1">
    <source>
        <dbReference type="EMBL" id="KFN87418.1"/>
    </source>
</evidence>
<organism evidence="1 3">
    <name type="scientific">Streptococcus equinus JB1</name>
    <dbReference type="NCBI Taxonomy" id="1294274"/>
    <lineage>
        <taxon>Bacteria</taxon>
        <taxon>Bacillati</taxon>
        <taxon>Bacillota</taxon>
        <taxon>Bacilli</taxon>
        <taxon>Lactobacillales</taxon>
        <taxon>Streptococcaceae</taxon>
        <taxon>Streptococcus</taxon>
    </lineage>
</organism>
<proteinExistence type="predicted"/>
<dbReference type="RefSeq" id="WP_039697010.1">
    <property type="nucleotide sequence ID" value="NZ_AUZH01000026.1"/>
</dbReference>
<sequence>MKKILFVNYATETFAYLTAERALDIMMTEMEAYEVTDNIARLSNHRTIEYYTDLHEFNTRMEGLKASNYYNMSSIFND</sequence>
<evidence type="ECO:0000313" key="3">
    <source>
        <dbReference type="Proteomes" id="UP000029382"/>
    </source>
</evidence>
<reference evidence="1 3" key="1">
    <citation type="journal article" date="2014" name="Genome Announc.">
        <title>Draft Genome Sequences of Streptococcus bovis Strains ATCC 33317 and JB1.</title>
        <authorList>
            <person name="Benahmed F.H."/>
            <person name="Gopinath G.R."/>
            <person name="Harbottle H."/>
            <person name="Cotta M.A."/>
            <person name="Luo Y."/>
            <person name="Henderson C."/>
            <person name="Teri P."/>
            <person name="Soppet D."/>
            <person name="Rasmussen M."/>
            <person name="Whitehead T.R."/>
            <person name="Davidson M."/>
        </authorList>
    </citation>
    <scope>NUCLEOTIDE SEQUENCE [LARGE SCALE GENOMIC DNA]</scope>
    <source>
        <strain evidence="1 3">JB1</strain>
    </source>
</reference>
<comment type="caution">
    <text evidence="1">The sequence shown here is derived from an EMBL/GenBank/DDBJ whole genome shotgun (WGS) entry which is preliminary data.</text>
</comment>
<dbReference type="Proteomes" id="UP000182793">
    <property type="component" value="Unassembled WGS sequence"/>
</dbReference>
<evidence type="ECO:0000313" key="4">
    <source>
        <dbReference type="Proteomes" id="UP000182793"/>
    </source>
</evidence>
<keyword evidence="4" id="KW-1185">Reference proteome</keyword>
<dbReference type="Proteomes" id="UP000029382">
    <property type="component" value="Unassembled WGS sequence"/>
</dbReference>
<name>A0A091CAU0_STREI</name>
<gene>
    <name evidence="1" type="ORF">H702_07075</name>
    <name evidence="2" type="ORF">SAMN02910290_00712</name>
</gene>